<feature type="compositionally biased region" description="Polar residues" evidence="1">
    <location>
        <begin position="208"/>
        <end position="217"/>
    </location>
</feature>
<evidence type="ECO:0000313" key="3">
    <source>
        <dbReference type="EMBL" id="KXX78473.1"/>
    </source>
</evidence>
<feature type="chain" id="PRO_5008043655" description="Lytic polysaccharide monooxygenase" evidence="2">
    <location>
        <begin position="20"/>
        <end position="271"/>
    </location>
</feature>
<dbReference type="STRING" id="100816.A0A175W479"/>
<feature type="compositionally biased region" description="Gly residues" evidence="1">
    <location>
        <begin position="226"/>
        <end position="252"/>
    </location>
</feature>
<gene>
    <name evidence="3" type="ORF">MMYC01_205582</name>
</gene>
<dbReference type="EMBL" id="LCTW02000119">
    <property type="protein sequence ID" value="KXX78473.1"/>
    <property type="molecule type" value="Genomic_DNA"/>
</dbReference>
<dbReference type="PANTHER" id="PTHR36182:SF2">
    <property type="entry name" value="LYTIC POLYSACCHARIDE MONOOXYGENASE"/>
    <property type="match status" value="1"/>
</dbReference>
<reference evidence="3 4" key="1">
    <citation type="journal article" date="2016" name="Genome Announc.">
        <title>Genome Sequence of Madurella mycetomatis mm55, Isolated from a Human Mycetoma Case in Sudan.</title>
        <authorList>
            <person name="Smit S."/>
            <person name="Derks M.F."/>
            <person name="Bervoets S."/>
            <person name="Fahal A."/>
            <person name="van Leeuwen W."/>
            <person name="van Belkum A."/>
            <person name="van de Sande W.W."/>
        </authorList>
    </citation>
    <scope>NUCLEOTIDE SEQUENCE [LARGE SCALE GENOMIC DNA]</scope>
    <source>
        <strain evidence="4">mm55</strain>
    </source>
</reference>
<feature type="region of interest" description="Disordered" evidence="1">
    <location>
        <begin position="202"/>
        <end position="271"/>
    </location>
</feature>
<accession>A0A175W479</accession>
<evidence type="ECO:0008006" key="5">
    <source>
        <dbReference type="Google" id="ProtNLM"/>
    </source>
</evidence>
<organism evidence="3 4">
    <name type="scientific">Madurella mycetomatis</name>
    <dbReference type="NCBI Taxonomy" id="100816"/>
    <lineage>
        <taxon>Eukaryota</taxon>
        <taxon>Fungi</taxon>
        <taxon>Dikarya</taxon>
        <taxon>Ascomycota</taxon>
        <taxon>Pezizomycotina</taxon>
        <taxon>Sordariomycetes</taxon>
        <taxon>Sordariomycetidae</taxon>
        <taxon>Sordariales</taxon>
        <taxon>Sordariales incertae sedis</taxon>
        <taxon>Madurella</taxon>
    </lineage>
</organism>
<sequence>MFISKFVMAASGLATLAQAHMKMRFPPPYTSPAIKSSPLDPSGSNFPCQAGKDTQYSGEPTLMEKGSTQSLTFTGSAVHGGGSCQISITYDDPPTKKSTWKVIHSIQGGCPARGVEDNAGDDPEALAKDEYPFSIDENLPAGKATLAMSWLNKKGNREFYMNCAPVNLTGSEGSMEALNDLPDMLVANLPGINDCTTEEKVDIEYPNPGSSVETNPGANLGPPQGNCGGGSGGGKSAGGKSAGGESAGGEPGDGAAISAPAIRGRRVPLRD</sequence>
<dbReference type="VEuPathDB" id="FungiDB:MMYC01_205582"/>
<comment type="caution">
    <text evidence="3">The sequence shown here is derived from an EMBL/GenBank/DDBJ whole genome shotgun (WGS) entry which is preliminary data.</text>
</comment>
<evidence type="ECO:0000313" key="4">
    <source>
        <dbReference type="Proteomes" id="UP000078237"/>
    </source>
</evidence>
<evidence type="ECO:0000256" key="2">
    <source>
        <dbReference type="SAM" id="SignalP"/>
    </source>
</evidence>
<evidence type="ECO:0000256" key="1">
    <source>
        <dbReference type="SAM" id="MobiDB-lite"/>
    </source>
</evidence>
<keyword evidence="2" id="KW-0732">Signal</keyword>
<dbReference type="Gene3D" id="2.70.50.70">
    <property type="match status" value="1"/>
</dbReference>
<proteinExistence type="predicted"/>
<dbReference type="PANTHER" id="PTHR36182">
    <property type="entry name" value="PROTEIN, PUTATIVE (AFU_ORTHOLOGUE AFUA_6G10930)-RELATED"/>
    <property type="match status" value="1"/>
</dbReference>
<dbReference type="Proteomes" id="UP000078237">
    <property type="component" value="Unassembled WGS sequence"/>
</dbReference>
<dbReference type="AlphaFoldDB" id="A0A175W479"/>
<name>A0A175W479_9PEZI</name>
<dbReference type="OrthoDB" id="2342176at2759"/>
<protein>
    <recommendedName>
        <fullName evidence="5">Lytic polysaccharide monooxygenase</fullName>
    </recommendedName>
</protein>
<feature type="signal peptide" evidence="2">
    <location>
        <begin position="1"/>
        <end position="19"/>
    </location>
</feature>
<keyword evidence="4" id="KW-1185">Reference proteome</keyword>